<dbReference type="InterPro" id="IPR017896">
    <property type="entry name" value="4Fe4S_Fe-S-bd"/>
</dbReference>
<evidence type="ECO:0000256" key="1">
    <source>
        <dbReference type="ARBA" id="ARBA00022723"/>
    </source>
</evidence>
<dbReference type="GO" id="GO:0046872">
    <property type="term" value="F:metal ion binding"/>
    <property type="evidence" value="ECO:0007669"/>
    <property type="project" value="UniProtKB-KW"/>
</dbReference>
<dbReference type="PANTHER" id="PTHR43122:SF1">
    <property type="entry name" value="IRON-SULFUR-BINDING PROTEIN"/>
    <property type="match status" value="1"/>
</dbReference>
<dbReference type="SUPFAM" id="SSF54862">
    <property type="entry name" value="4Fe-4S ferredoxins"/>
    <property type="match status" value="1"/>
</dbReference>
<dbReference type="STRING" id="1499967.U27_00155"/>
<organism evidence="5">
    <name type="scientific">Vecturithrix granuli</name>
    <dbReference type="NCBI Taxonomy" id="1499967"/>
    <lineage>
        <taxon>Bacteria</taxon>
        <taxon>Candidatus Moduliflexota</taxon>
        <taxon>Candidatus Vecturitrichia</taxon>
        <taxon>Candidatus Vecturitrichales</taxon>
        <taxon>Candidatus Vecturitrichaceae</taxon>
        <taxon>Candidatus Vecturithrix</taxon>
    </lineage>
</organism>
<accession>A0A081C6Q9</accession>
<name>A0A081C6Q9_VECG1</name>
<protein>
    <submittedName>
        <fullName evidence="5">4Fe-4S ferredoxin iron-sulfur binding domain protein</fullName>
    </submittedName>
</protein>
<dbReference type="PROSITE" id="PS51379">
    <property type="entry name" value="4FE4S_FER_2"/>
    <property type="match status" value="2"/>
</dbReference>
<feature type="domain" description="4Fe-4S ferredoxin-type" evidence="4">
    <location>
        <begin position="38"/>
        <end position="70"/>
    </location>
</feature>
<evidence type="ECO:0000259" key="4">
    <source>
        <dbReference type="PROSITE" id="PS51379"/>
    </source>
</evidence>
<dbReference type="Proteomes" id="UP000030661">
    <property type="component" value="Unassembled WGS sequence"/>
</dbReference>
<proteinExistence type="predicted"/>
<evidence type="ECO:0000256" key="3">
    <source>
        <dbReference type="ARBA" id="ARBA00023014"/>
    </source>
</evidence>
<evidence type="ECO:0000313" key="6">
    <source>
        <dbReference type="Proteomes" id="UP000030661"/>
    </source>
</evidence>
<reference evidence="5" key="1">
    <citation type="journal article" date="2015" name="PeerJ">
        <title>First genomic representation of candidate bacterial phylum KSB3 points to enhanced environmental sensing as a trigger of wastewater bulking.</title>
        <authorList>
            <person name="Sekiguchi Y."/>
            <person name="Ohashi A."/>
            <person name="Parks D.H."/>
            <person name="Yamauchi T."/>
            <person name="Tyson G.W."/>
            <person name="Hugenholtz P."/>
        </authorList>
    </citation>
    <scope>NUCLEOTIDE SEQUENCE [LARGE SCALE GENOMIC DNA]</scope>
</reference>
<evidence type="ECO:0000256" key="2">
    <source>
        <dbReference type="ARBA" id="ARBA00023004"/>
    </source>
</evidence>
<dbReference type="EMBL" id="DF820472">
    <property type="protein sequence ID" value="GAK60264.1"/>
    <property type="molecule type" value="Genomic_DNA"/>
</dbReference>
<dbReference type="PROSITE" id="PS00198">
    <property type="entry name" value="4FE4S_FER_1"/>
    <property type="match status" value="1"/>
</dbReference>
<keyword evidence="3" id="KW-0411">Iron-sulfur</keyword>
<dbReference type="eggNOG" id="COG1146">
    <property type="taxonomic scope" value="Bacteria"/>
</dbReference>
<dbReference type="AlphaFoldDB" id="A0A081C6Q9"/>
<evidence type="ECO:0000313" key="5">
    <source>
        <dbReference type="EMBL" id="GAK60264.1"/>
    </source>
</evidence>
<feature type="domain" description="4Fe-4S ferredoxin-type" evidence="4">
    <location>
        <begin position="4"/>
        <end position="33"/>
    </location>
</feature>
<keyword evidence="6" id="KW-1185">Reference proteome</keyword>
<gene>
    <name evidence="5" type="ORF">U27_00155</name>
</gene>
<dbReference type="InterPro" id="IPR017900">
    <property type="entry name" value="4Fe4S_Fe_S_CS"/>
</dbReference>
<dbReference type="PANTHER" id="PTHR43122">
    <property type="entry name" value="FERREDOXIN SUBUNIT OF PYRUVATE:FLAVODOXIN OXIDOREDUCTASE-RELATED"/>
    <property type="match status" value="1"/>
</dbReference>
<dbReference type="HOGENOM" id="CLU_139698_5_3_0"/>
<dbReference type="Gene3D" id="3.30.70.20">
    <property type="match status" value="1"/>
</dbReference>
<keyword evidence="1" id="KW-0479">Metal-binding</keyword>
<dbReference type="Pfam" id="PF12838">
    <property type="entry name" value="Fer4_7"/>
    <property type="match status" value="1"/>
</dbReference>
<sequence>MKKYRVLINENWCKGCYICQGLCPKNVFEPAITINDKGIVIITAARQADCIGCHQCDTHCPDLAIIVEKEGE</sequence>
<dbReference type="GO" id="GO:0051536">
    <property type="term" value="F:iron-sulfur cluster binding"/>
    <property type="evidence" value="ECO:0007669"/>
    <property type="project" value="UniProtKB-KW"/>
</dbReference>
<keyword evidence="2" id="KW-0408">Iron</keyword>